<sequence>MKRRSLCVIGVVLLVFVLQSCTSHPEEVLLKRYFNAIALNDVTTMSTMAVEPISMDVESWEIISVSEEKIEPASLPEMNRLELELKKKVEESVGITLDAKDELLDAEYERDKARTRAARRAAQNKIKGLQATYDEIYAVHQQLQTDYNEAKAATAREEQIASFSLGAGDITNIRDLTGEVHSKEVDIKVVGKEATKNYRLYLRIFNLKDEVLNVNRRGQWKIIKFELLS</sequence>
<protein>
    <submittedName>
        <fullName evidence="1">Uncharacterized protein</fullName>
    </submittedName>
</protein>
<dbReference type="PROSITE" id="PS51257">
    <property type="entry name" value="PROKAR_LIPOPROTEIN"/>
    <property type="match status" value="1"/>
</dbReference>
<gene>
    <name evidence="1" type="ORF">LCGC14_0819160</name>
</gene>
<comment type="caution">
    <text evidence="1">The sequence shown here is derived from an EMBL/GenBank/DDBJ whole genome shotgun (WGS) entry which is preliminary data.</text>
</comment>
<evidence type="ECO:0000313" key="1">
    <source>
        <dbReference type="EMBL" id="KKN31915.1"/>
    </source>
</evidence>
<dbReference type="EMBL" id="LAZR01002293">
    <property type="protein sequence ID" value="KKN31915.1"/>
    <property type="molecule type" value="Genomic_DNA"/>
</dbReference>
<proteinExistence type="predicted"/>
<dbReference type="AlphaFoldDB" id="A0A0F9PJB9"/>
<name>A0A0F9PJB9_9ZZZZ</name>
<reference evidence="1" key="1">
    <citation type="journal article" date="2015" name="Nature">
        <title>Complex archaea that bridge the gap between prokaryotes and eukaryotes.</title>
        <authorList>
            <person name="Spang A."/>
            <person name="Saw J.H."/>
            <person name="Jorgensen S.L."/>
            <person name="Zaremba-Niedzwiedzka K."/>
            <person name="Martijn J."/>
            <person name="Lind A.E."/>
            <person name="van Eijk R."/>
            <person name="Schleper C."/>
            <person name="Guy L."/>
            <person name="Ettema T.J."/>
        </authorList>
    </citation>
    <scope>NUCLEOTIDE SEQUENCE</scope>
</reference>
<organism evidence="1">
    <name type="scientific">marine sediment metagenome</name>
    <dbReference type="NCBI Taxonomy" id="412755"/>
    <lineage>
        <taxon>unclassified sequences</taxon>
        <taxon>metagenomes</taxon>
        <taxon>ecological metagenomes</taxon>
    </lineage>
</organism>
<accession>A0A0F9PJB9</accession>